<proteinExistence type="predicted"/>
<organism evidence="2 3">
    <name type="scientific">Cardiocondyla obscurior</name>
    <dbReference type="NCBI Taxonomy" id="286306"/>
    <lineage>
        <taxon>Eukaryota</taxon>
        <taxon>Metazoa</taxon>
        <taxon>Ecdysozoa</taxon>
        <taxon>Arthropoda</taxon>
        <taxon>Hexapoda</taxon>
        <taxon>Insecta</taxon>
        <taxon>Pterygota</taxon>
        <taxon>Neoptera</taxon>
        <taxon>Endopterygota</taxon>
        <taxon>Hymenoptera</taxon>
        <taxon>Apocrita</taxon>
        <taxon>Aculeata</taxon>
        <taxon>Formicoidea</taxon>
        <taxon>Formicidae</taxon>
        <taxon>Myrmicinae</taxon>
        <taxon>Cardiocondyla</taxon>
    </lineage>
</organism>
<evidence type="ECO:0000313" key="2">
    <source>
        <dbReference type="EMBL" id="KAL0103220.1"/>
    </source>
</evidence>
<keyword evidence="3" id="KW-1185">Reference proteome</keyword>
<sequence>MVADDSLRKDDRWEKRNNSELRRPGQQICDIQNARGISAFKERIIIGSETSTFIRERLQRRCGVIIKKILFDANCQRTLINFHLTTIKNIIAIWNEVLEIE</sequence>
<feature type="region of interest" description="Disordered" evidence="1">
    <location>
        <begin position="1"/>
        <end position="21"/>
    </location>
</feature>
<accession>A0AAW2EJW3</accession>
<name>A0AAW2EJW3_9HYME</name>
<evidence type="ECO:0000313" key="3">
    <source>
        <dbReference type="Proteomes" id="UP001430953"/>
    </source>
</evidence>
<comment type="caution">
    <text evidence="2">The sequence shown here is derived from an EMBL/GenBank/DDBJ whole genome shotgun (WGS) entry which is preliminary data.</text>
</comment>
<reference evidence="2 3" key="1">
    <citation type="submission" date="2023-03" db="EMBL/GenBank/DDBJ databases">
        <title>High recombination rates correlate with genetic variation in Cardiocondyla obscurior ants.</title>
        <authorList>
            <person name="Errbii M."/>
        </authorList>
    </citation>
    <scope>NUCLEOTIDE SEQUENCE [LARGE SCALE GENOMIC DNA]</scope>
    <source>
        <strain evidence="2">Alpha-2009</strain>
        <tissue evidence="2">Whole body</tissue>
    </source>
</reference>
<dbReference type="AlphaFoldDB" id="A0AAW2EJW3"/>
<evidence type="ECO:0000256" key="1">
    <source>
        <dbReference type="SAM" id="MobiDB-lite"/>
    </source>
</evidence>
<dbReference type="Proteomes" id="UP001430953">
    <property type="component" value="Unassembled WGS sequence"/>
</dbReference>
<dbReference type="EMBL" id="JADYXP020000021">
    <property type="protein sequence ID" value="KAL0103220.1"/>
    <property type="molecule type" value="Genomic_DNA"/>
</dbReference>
<protein>
    <submittedName>
        <fullName evidence="2">Uncharacterized protein</fullName>
    </submittedName>
</protein>
<gene>
    <name evidence="2" type="ORF">PUN28_017508</name>
</gene>